<dbReference type="InterPro" id="IPR059106">
    <property type="entry name" value="WHD_MalT"/>
</dbReference>
<protein>
    <recommendedName>
        <fullName evidence="4">HTH luxR-type domain-containing protein</fullName>
    </recommendedName>
</protein>
<dbReference type="SUPFAM" id="SSF46894">
    <property type="entry name" value="C-terminal effector domain of the bipartite response regulators"/>
    <property type="match status" value="1"/>
</dbReference>
<dbReference type="InterPro" id="IPR036388">
    <property type="entry name" value="WH-like_DNA-bd_sf"/>
</dbReference>
<dbReference type="PANTHER" id="PTHR44688:SF16">
    <property type="entry name" value="DNA-BINDING TRANSCRIPTIONAL ACTIVATOR DEVR_DOSR"/>
    <property type="match status" value="1"/>
</dbReference>
<dbReference type="SUPFAM" id="SSF52540">
    <property type="entry name" value="P-loop containing nucleoside triphosphate hydrolases"/>
    <property type="match status" value="1"/>
</dbReference>
<dbReference type="InterPro" id="IPR000792">
    <property type="entry name" value="Tscrpt_reg_LuxR_C"/>
</dbReference>
<feature type="domain" description="HTH luxR-type" evidence="4">
    <location>
        <begin position="800"/>
        <end position="863"/>
    </location>
</feature>
<keyword evidence="2" id="KW-0238">DNA-binding</keyword>
<dbReference type="SMART" id="SM00421">
    <property type="entry name" value="HTH_LUXR"/>
    <property type="match status" value="1"/>
</dbReference>
<dbReference type="PROSITE" id="PS50043">
    <property type="entry name" value="HTH_LUXR_2"/>
    <property type="match status" value="1"/>
</dbReference>
<dbReference type="STRING" id="1766.XA26_14500"/>
<keyword evidence="3" id="KW-0804">Transcription</keyword>
<dbReference type="Gene3D" id="1.10.10.10">
    <property type="entry name" value="Winged helix-like DNA-binding domain superfamily/Winged helix DNA-binding domain"/>
    <property type="match status" value="1"/>
</dbReference>
<name>A0A0N9XYC6_MYCFO</name>
<proteinExistence type="predicted"/>
<dbReference type="AlphaFoldDB" id="A0A0N9XYC6"/>
<dbReference type="EMBL" id="CP011269">
    <property type="protein sequence ID" value="ALI25297.1"/>
    <property type="molecule type" value="Genomic_DNA"/>
</dbReference>
<sequence>MQSSETSGMHPVPWFLATTPSAHPDMLQRRAFACTLDKHLGSKCAVLVAAPSGFGKTVAVSQWAGEVRAADPGSVAWLTLTERADDRRDVLRGLLTALLNAARDAGDVTLAQSLSAVFDVAAYDAAVAALMAIEPRRPVTIVIDDFQLARTAWNDSDLVELVENGPQWLRFVLVTTDPVSASWARLRVHDKVAVLGGAELAFTHDDVRALAEATGRRLESQQVDQIITATGGWPGAVRMILVSGERAPAFTVDLDLTDYIDTAVLGRIRPELADFTLKATVCPRVDEQLARTLTGRPDSGELLNDCVAAGLFLERIGSGENVIFQWHSIFVEHCQKILRRRDPEQWRRLNRLAAAELAHQYPLEAVELSVRGQDRTGNDIVAEHWLELLLQSRSIALELACVRLTEAFGENPETLMIRSSCRAIAGDDITAALLYQRAATVKTPAVNQRRLDFIADMTTLLVAADRDEMSCAAARAEAALTDRDAVAPRVYACALFVLGWADSRLRRGPARGSALLEAAIHECTALGLPEVAYRARQNLAFALAHAGDFCRAEQALHLAVEAGGSTPELWLSHDGDGIDRFTSGYIRFWRGEIDLAIGDFTAADAAAGIGYPDTARMFLAFGASTLRNGEVLNRAESALTRMPDADTHGVPWVSYRAAARARLAEVRGDHQRALELTEGIVDSAHLPLMSAVLSGMCRRLGAVELAERLANQALEPEVPPYIAAYARYTLALSAWERGQAEQAHRQLEEMLVVACPERVRYQFVDNPDPAGKELLAAHLSYTAYPDFVEETLLANEYSAAGTRAASLTPREREILTFLRTPMTMQEIADKMAISVNTLKTHQRAIYRKLGAANRRQAIKLAGR</sequence>
<evidence type="ECO:0000313" key="5">
    <source>
        <dbReference type="EMBL" id="ALI25297.1"/>
    </source>
</evidence>
<dbReference type="InterPro" id="IPR016032">
    <property type="entry name" value="Sig_transdc_resp-reg_C-effctor"/>
</dbReference>
<keyword evidence="1" id="KW-0805">Transcription regulation</keyword>
<reference evidence="5 6" key="1">
    <citation type="journal article" date="2015" name="MBio">
        <title>Enzymatic Degradation of Phenazines Can Generate Energy and Protect Sensitive Organisms from Toxicity.</title>
        <authorList>
            <person name="Costa K.C."/>
            <person name="Bergkessel M."/>
            <person name="Saunders S."/>
            <person name="Korlach J."/>
            <person name="Newman D.K."/>
        </authorList>
    </citation>
    <scope>NUCLEOTIDE SEQUENCE [LARGE SCALE GENOMIC DNA]</scope>
    <source>
        <strain evidence="5 6">CT6</strain>
    </source>
</reference>
<dbReference type="Pfam" id="PF00196">
    <property type="entry name" value="GerE"/>
    <property type="match status" value="1"/>
</dbReference>
<dbReference type="GO" id="GO:0003677">
    <property type="term" value="F:DNA binding"/>
    <property type="evidence" value="ECO:0007669"/>
    <property type="project" value="UniProtKB-KW"/>
</dbReference>
<evidence type="ECO:0000313" key="6">
    <source>
        <dbReference type="Proteomes" id="UP000057134"/>
    </source>
</evidence>
<dbReference type="GO" id="GO:0006355">
    <property type="term" value="P:regulation of DNA-templated transcription"/>
    <property type="evidence" value="ECO:0007669"/>
    <property type="project" value="InterPro"/>
</dbReference>
<dbReference type="PANTHER" id="PTHR44688">
    <property type="entry name" value="DNA-BINDING TRANSCRIPTIONAL ACTIVATOR DEVR_DOSR"/>
    <property type="match status" value="1"/>
</dbReference>
<dbReference type="Proteomes" id="UP000057134">
    <property type="component" value="Chromosome"/>
</dbReference>
<gene>
    <name evidence="5" type="ORF">XA26_14500</name>
</gene>
<dbReference type="CDD" id="cd06170">
    <property type="entry name" value="LuxR_C_like"/>
    <property type="match status" value="1"/>
</dbReference>
<accession>A0A0N9XYC6</accession>
<dbReference type="PATRIC" id="fig|1766.6.peg.1433"/>
<evidence type="ECO:0000256" key="2">
    <source>
        <dbReference type="ARBA" id="ARBA00023125"/>
    </source>
</evidence>
<dbReference type="InterPro" id="IPR027417">
    <property type="entry name" value="P-loop_NTPase"/>
</dbReference>
<evidence type="ECO:0000256" key="1">
    <source>
        <dbReference type="ARBA" id="ARBA00023015"/>
    </source>
</evidence>
<evidence type="ECO:0000256" key="3">
    <source>
        <dbReference type="ARBA" id="ARBA00023163"/>
    </source>
</evidence>
<dbReference type="PRINTS" id="PR00038">
    <property type="entry name" value="HTHLUXR"/>
</dbReference>
<dbReference type="KEGG" id="mft:XA26_14500"/>
<dbReference type="Pfam" id="PF25873">
    <property type="entry name" value="WHD_MalT"/>
    <property type="match status" value="1"/>
</dbReference>
<dbReference type="InterPro" id="IPR011990">
    <property type="entry name" value="TPR-like_helical_dom_sf"/>
</dbReference>
<organism evidence="5 6">
    <name type="scientific">Mycolicibacterium fortuitum</name>
    <name type="common">Mycobacterium fortuitum</name>
    <dbReference type="NCBI Taxonomy" id="1766"/>
    <lineage>
        <taxon>Bacteria</taxon>
        <taxon>Bacillati</taxon>
        <taxon>Actinomycetota</taxon>
        <taxon>Actinomycetes</taxon>
        <taxon>Mycobacteriales</taxon>
        <taxon>Mycobacteriaceae</taxon>
        <taxon>Mycolicibacterium</taxon>
    </lineage>
</organism>
<keyword evidence="6" id="KW-1185">Reference proteome</keyword>
<dbReference type="RefSeq" id="WP_157888891.1">
    <property type="nucleotide sequence ID" value="NZ_CP011269.1"/>
</dbReference>
<evidence type="ECO:0000259" key="4">
    <source>
        <dbReference type="PROSITE" id="PS50043"/>
    </source>
</evidence>
<dbReference type="Gene3D" id="1.25.40.10">
    <property type="entry name" value="Tetratricopeptide repeat domain"/>
    <property type="match status" value="1"/>
</dbReference>
<dbReference type="Gene3D" id="3.40.50.300">
    <property type="entry name" value="P-loop containing nucleotide triphosphate hydrolases"/>
    <property type="match status" value="1"/>
</dbReference>